<evidence type="ECO:0000256" key="3">
    <source>
        <dbReference type="ARBA" id="ARBA00022705"/>
    </source>
</evidence>
<dbReference type="EMBL" id="BEZZ01077441">
    <property type="protein sequence ID" value="GCC42380.1"/>
    <property type="molecule type" value="Genomic_DNA"/>
</dbReference>
<dbReference type="PANTHER" id="PTHR10507:SF0">
    <property type="entry name" value="CELL DIVISION CONTROL PROTEIN 45 HOMOLOG"/>
    <property type="match status" value="1"/>
</dbReference>
<dbReference type="GO" id="GO:0003697">
    <property type="term" value="F:single-stranded DNA binding"/>
    <property type="evidence" value="ECO:0007669"/>
    <property type="project" value="TreeGrafter"/>
</dbReference>
<dbReference type="GO" id="GO:0003682">
    <property type="term" value="F:chromatin binding"/>
    <property type="evidence" value="ECO:0007669"/>
    <property type="project" value="TreeGrafter"/>
</dbReference>
<gene>
    <name evidence="6" type="ORF">chiPu_0026345</name>
</gene>
<dbReference type="GO" id="GO:0003688">
    <property type="term" value="F:DNA replication origin binding"/>
    <property type="evidence" value="ECO:0007669"/>
    <property type="project" value="TreeGrafter"/>
</dbReference>
<dbReference type="OrthoDB" id="10258882at2759"/>
<accession>A0A401TI93</accession>
<dbReference type="Pfam" id="PF02724">
    <property type="entry name" value="CDC45"/>
    <property type="match status" value="1"/>
</dbReference>
<proteinExistence type="inferred from homology"/>
<keyword evidence="5" id="KW-0131">Cell cycle</keyword>
<dbReference type="InterPro" id="IPR003874">
    <property type="entry name" value="CDC45"/>
</dbReference>
<organism evidence="6 7">
    <name type="scientific">Chiloscyllium punctatum</name>
    <name type="common">Brownbanded bambooshark</name>
    <name type="synonym">Hemiscyllium punctatum</name>
    <dbReference type="NCBI Taxonomy" id="137246"/>
    <lineage>
        <taxon>Eukaryota</taxon>
        <taxon>Metazoa</taxon>
        <taxon>Chordata</taxon>
        <taxon>Craniata</taxon>
        <taxon>Vertebrata</taxon>
        <taxon>Chondrichthyes</taxon>
        <taxon>Elasmobranchii</taxon>
        <taxon>Galeomorphii</taxon>
        <taxon>Galeoidea</taxon>
        <taxon>Orectolobiformes</taxon>
        <taxon>Hemiscylliidae</taxon>
        <taxon>Chiloscyllium</taxon>
    </lineage>
</organism>
<dbReference type="PANTHER" id="PTHR10507">
    <property type="entry name" value="CDC45-RELATED PROTEIN"/>
    <property type="match status" value="1"/>
</dbReference>
<evidence type="ECO:0000313" key="7">
    <source>
        <dbReference type="Proteomes" id="UP000287033"/>
    </source>
</evidence>
<keyword evidence="4" id="KW-0539">Nucleus</keyword>
<dbReference type="AlphaFoldDB" id="A0A401TI93"/>
<evidence type="ECO:0000256" key="2">
    <source>
        <dbReference type="ARBA" id="ARBA00010727"/>
    </source>
</evidence>
<dbReference type="STRING" id="137246.A0A401TI93"/>
<dbReference type="Proteomes" id="UP000287033">
    <property type="component" value="Unassembled WGS sequence"/>
</dbReference>
<feature type="non-terminal residue" evidence="6">
    <location>
        <position position="1"/>
    </location>
</feature>
<comment type="subcellular location">
    <subcellularLocation>
        <location evidence="1">Nucleus</location>
    </subcellularLocation>
</comment>
<keyword evidence="7" id="KW-1185">Reference proteome</keyword>
<keyword evidence="3" id="KW-0235">DNA replication</keyword>
<evidence type="ECO:0000256" key="4">
    <source>
        <dbReference type="ARBA" id="ARBA00023242"/>
    </source>
</evidence>
<comment type="caution">
    <text evidence="6">The sequence shown here is derived from an EMBL/GenBank/DDBJ whole genome shotgun (WGS) entry which is preliminary data.</text>
</comment>
<evidence type="ECO:0000256" key="1">
    <source>
        <dbReference type="ARBA" id="ARBA00004123"/>
    </source>
</evidence>
<comment type="similarity">
    <text evidence="2">Belongs to the CDC45 family.</text>
</comment>
<dbReference type="GO" id="GO:0000727">
    <property type="term" value="P:double-strand break repair via break-induced replication"/>
    <property type="evidence" value="ECO:0007669"/>
    <property type="project" value="TreeGrafter"/>
</dbReference>
<reference evidence="6 7" key="1">
    <citation type="journal article" date="2018" name="Nat. Ecol. Evol.">
        <title>Shark genomes provide insights into elasmobranch evolution and the origin of vertebrates.</title>
        <authorList>
            <person name="Hara Y"/>
            <person name="Yamaguchi K"/>
            <person name="Onimaru K"/>
            <person name="Kadota M"/>
            <person name="Koyanagi M"/>
            <person name="Keeley SD"/>
            <person name="Tatsumi K"/>
            <person name="Tanaka K"/>
            <person name="Motone F"/>
            <person name="Kageyama Y"/>
            <person name="Nozu R"/>
            <person name="Adachi N"/>
            <person name="Nishimura O"/>
            <person name="Nakagawa R"/>
            <person name="Tanegashima C"/>
            <person name="Kiyatake I"/>
            <person name="Matsumoto R"/>
            <person name="Murakumo K"/>
            <person name="Nishida K"/>
            <person name="Terakita A"/>
            <person name="Kuratani S"/>
            <person name="Sato K"/>
            <person name="Hyodo S Kuraku.S."/>
        </authorList>
    </citation>
    <scope>NUCLEOTIDE SEQUENCE [LARGE SCALE GENOMIC DNA]</scope>
</reference>
<evidence type="ECO:0000256" key="5">
    <source>
        <dbReference type="ARBA" id="ARBA00023306"/>
    </source>
</evidence>
<dbReference type="GO" id="GO:1902977">
    <property type="term" value="P:mitotic DNA replication preinitiation complex assembly"/>
    <property type="evidence" value="ECO:0007669"/>
    <property type="project" value="TreeGrafter"/>
</dbReference>
<evidence type="ECO:0000313" key="6">
    <source>
        <dbReference type="EMBL" id="GCC42380.1"/>
    </source>
</evidence>
<dbReference type="GO" id="GO:0006270">
    <property type="term" value="P:DNA replication initiation"/>
    <property type="evidence" value="ECO:0007669"/>
    <property type="project" value="InterPro"/>
</dbReference>
<name>A0A401TI93_CHIPU</name>
<dbReference type="GO" id="GO:0031261">
    <property type="term" value="C:DNA replication preinitiation complex"/>
    <property type="evidence" value="ECO:0007669"/>
    <property type="project" value="TreeGrafter"/>
</dbReference>
<protein>
    <submittedName>
        <fullName evidence="6">Uncharacterized protein</fullName>
    </submittedName>
</protein>
<sequence>SAMVIFELAWIMSKDSNDMLWWAIVGLTDQWVHDKITQ</sequence>